<name>A0A7W3IX74_9ACTN</name>
<dbReference type="GO" id="GO:0003677">
    <property type="term" value="F:DNA binding"/>
    <property type="evidence" value="ECO:0007669"/>
    <property type="project" value="InterPro"/>
</dbReference>
<dbReference type="AlphaFoldDB" id="A0A7W3IX74"/>
<accession>A0A7W3IX74</accession>
<dbReference type="NCBIfam" id="NF033542">
    <property type="entry name" value="transpos_IS110"/>
    <property type="match status" value="1"/>
</dbReference>
<dbReference type="EMBL" id="JACGXA010000001">
    <property type="protein sequence ID" value="MBA8802352.1"/>
    <property type="molecule type" value="Genomic_DNA"/>
</dbReference>
<evidence type="ECO:0000313" key="8">
    <source>
        <dbReference type="Proteomes" id="UP000580910"/>
    </source>
</evidence>
<comment type="caution">
    <text evidence="3">The sequence shown here is derived from an EMBL/GenBank/DDBJ whole genome shotgun (WGS) entry which is preliminary data.</text>
</comment>
<evidence type="ECO:0000259" key="1">
    <source>
        <dbReference type="Pfam" id="PF01548"/>
    </source>
</evidence>
<dbReference type="InterPro" id="IPR003346">
    <property type="entry name" value="Transposase_20"/>
</dbReference>
<evidence type="ECO:0000313" key="6">
    <source>
        <dbReference type="EMBL" id="MBA8804131.1"/>
    </source>
</evidence>
<evidence type="ECO:0000313" key="5">
    <source>
        <dbReference type="EMBL" id="MBA8802393.1"/>
    </source>
</evidence>
<keyword evidence="8" id="KW-1185">Reference proteome</keyword>
<evidence type="ECO:0000259" key="2">
    <source>
        <dbReference type="Pfam" id="PF02371"/>
    </source>
</evidence>
<proteinExistence type="predicted"/>
<dbReference type="GO" id="GO:0006313">
    <property type="term" value="P:DNA transposition"/>
    <property type="evidence" value="ECO:0007669"/>
    <property type="project" value="InterPro"/>
</dbReference>
<organism evidence="3 8">
    <name type="scientific">Nocardioides ginsengisegetis</name>
    <dbReference type="NCBI Taxonomy" id="661491"/>
    <lineage>
        <taxon>Bacteria</taxon>
        <taxon>Bacillati</taxon>
        <taxon>Actinomycetota</taxon>
        <taxon>Actinomycetes</taxon>
        <taxon>Propionibacteriales</taxon>
        <taxon>Nocardioidaceae</taxon>
        <taxon>Nocardioides</taxon>
    </lineage>
</organism>
<dbReference type="EMBL" id="JACGXA010000001">
    <property type="protein sequence ID" value="MBA8804427.1"/>
    <property type="molecule type" value="Genomic_DNA"/>
</dbReference>
<evidence type="ECO:0000313" key="3">
    <source>
        <dbReference type="EMBL" id="MBA8802311.1"/>
    </source>
</evidence>
<dbReference type="GO" id="GO:0004803">
    <property type="term" value="F:transposase activity"/>
    <property type="evidence" value="ECO:0007669"/>
    <property type="project" value="InterPro"/>
</dbReference>
<protein>
    <submittedName>
        <fullName evidence="3">Transposase</fullName>
    </submittedName>
</protein>
<dbReference type="InterPro" id="IPR047650">
    <property type="entry name" value="Transpos_IS110"/>
</dbReference>
<dbReference type="Pfam" id="PF01548">
    <property type="entry name" value="DEDD_Tnp_IS110"/>
    <property type="match status" value="1"/>
</dbReference>
<gene>
    <name evidence="3" type="ORF">FB382_000602</name>
    <name evidence="4" type="ORF">FB382_000643</name>
    <name evidence="5" type="ORF">FB382_000684</name>
    <name evidence="6" type="ORF">FB382_002422</name>
    <name evidence="7" type="ORF">FB382_002718</name>
</gene>
<dbReference type="PANTHER" id="PTHR33055:SF16">
    <property type="entry name" value="TRANSPOSASE FOR INSERTION SEQUENCE ELEMENT IS1547"/>
    <property type="match status" value="1"/>
</dbReference>
<evidence type="ECO:0000313" key="4">
    <source>
        <dbReference type="EMBL" id="MBA8802352.1"/>
    </source>
</evidence>
<feature type="domain" description="Transposase IS110-like N-terminal" evidence="1">
    <location>
        <begin position="18"/>
        <end position="160"/>
    </location>
</feature>
<dbReference type="EMBL" id="JACGXA010000001">
    <property type="protein sequence ID" value="MBA8804131.1"/>
    <property type="molecule type" value="Genomic_DNA"/>
</dbReference>
<dbReference type="EMBL" id="JACGXA010000001">
    <property type="protein sequence ID" value="MBA8802393.1"/>
    <property type="molecule type" value="Genomic_DNA"/>
</dbReference>
<dbReference type="PANTHER" id="PTHR33055">
    <property type="entry name" value="TRANSPOSASE FOR INSERTION SEQUENCE ELEMENT IS1111A"/>
    <property type="match status" value="1"/>
</dbReference>
<dbReference type="InterPro" id="IPR002525">
    <property type="entry name" value="Transp_IS110-like_N"/>
</dbReference>
<dbReference type="Pfam" id="PF02371">
    <property type="entry name" value="Transposase_20"/>
    <property type="match status" value="1"/>
</dbReference>
<dbReference type="Proteomes" id="UP000580910">
    <property type="component" value="Unassembled WGS sequence"/>
</dbReference>
<feature type="domain" description="Transposase IS116/IS110/IS902 C-terminal" evidence="2">
    <location>
        <begin position="243"/>
        <end position="321"/>
    </location>
</feature>
<reference evidence="3 8" key="1">
    <citation type="submission" date="2020-07" db="EMBL/GenBank/DDBJ databases">
        <title>Sequencing the genomes of 1000 actinobacteria strains.</title>
        <authorList>
            <person name="Klenk H.-P."/>
        </authorList>
    </citation>
    <scope>NUCLEOTIDE SEQUENCE [LARGE SCALE GENOMIC DNA]</scope>
    <source>
        <strain evidence="3 8">DSM 21349</strain>
    </source>
</reference>
<dbReference type="EMBL" id="JACGXA010000001">
    <property type="protein sequence ID" value="MBA8802311.1"/>
    <property type="molecule type" value="Genomic_DNA"/>
</dbReference>
<dbReference type="RefSeq" id="WP_182536692.1">
    <property type="nucleotide sequence ID" value="NZ_JACGXA010000001.1"/>
</dbReference>
<evidence type="ECO:0000313" key="7">
    <source>
        <dbReference type="EMBL" id="MBA8804427.1"/>
    </source>
</evidence>
<sequence>MTHNHTQIESAQVGIYGGVDTHLDFHVAAAVNALGALLGTAVFATTVQGYAELLAWLRAWGPLAQVGVEGTGSYGAGLARHLHRHDVEVLEINRPDRASRRRRGKTDAYDAEAAARTALAGHARAAKINTGAVESLRMLKLQRDSAVKQRTATLNQMHQLRVTAPQELREQLTGLTKHTLATHCVRFRVTRDTNRLTDPVQAAKKALHGLARRVLALTAEITELDADIAALTRAIAPATSAAAGVGAQTVAQLLIAIGEQPERFHSEAGFAALCGTSPIPASSGKTQRHRLNRGGNRQANSALHMATLNRLCHHPPTRAYIAARTTDAKSDPHLRRKLKRYLARELFTLLRQDLRALNTPDIAA</sequence>